<evidence type="ECO:0000313" key="2">
    <source>
        <dbReference type="EMBL" id="ARW65516.1"/>
    </source>
</evidence>
<keyword evidence="2" id="KW-0934">Plastid</keyword>
<feature type="transmembrane region" description="Helical" evidence="1">
    <location>
        <begin position="224"/>
        <end position="245"/>
    </location>
</feature>
<keyword evidence="1" id="KW-1133">Transmembrane helix</keyword>
<dbReference type="EMBL" id="MF101438">
    <property type="protein sequence ID" value="ARW65516.1"/>
    <property type="molecule type" value="Genomic_DNA"/>
</dbReference>
<gene>
    <name evidence="2" type="primary">dsbD</name>
</gene>
<organism evidence="2">
    <name type="scientific">Polysiphonia scopulorum</name>
    <dbReference type="NCBI Taxonomy" id="257860"/>
    <lineage>
        <taxon>Eukaryota</taxon>
        <taxon>Rhodophyta</taxon>
        <taxon>Florideophyceae</taxon>
        <taxon>Rhodymeniophycidae</taxon>
        <taxon>Ceramiales</taxon>
        <taxon>Rhodomelaceae</taxon>
        <taxon>Polysiphonioideae</taxon>
        <taxon>Polysiphonia</taxon>
    </lineage>
</organism>
<dbReference type="AlphaFoldDB" id="A0A1Z1MHS6"/>
<dbReference type="PANTHER" id="PTHR31272">
    <property type="entry name" value="CYTOCHROME C-TYPE BIOGENESIS PROTEIN HI_1454-RELATED"/>
    <property type="match status" value="1"/>
</dbReference>
<feature type="transmembrane region" description="Helical" evidence="1">
    <location>
        <begin position="152"/>
        <end position="177"/>
    </location>
</feature>
<keyword evidence="1" id="KW-0812">Transmembrane</keyword>
<feature type="transmembrane region" description="Helical" evidence="1">
    <location>
        <begin position="12"/>
        <end position="31"/>
    </location>
</feature>
<dbReference type="PANTHER" id="PTHR31272:SF9">
    <property type="entry name" value="BLL1027 PROTEIN"/>
    <property type="match status" value="1"/>
</dbReference>
<reference evidence="2" key="1">
    <citation type="journal article" date="2017" name="J. Phycol.">
        <title>Analysis of chloroplast genomes and a supermatrix inform reclassification of the Rhodomelaceae (Rhodophyta).</title>
        <authorList>
            <person name="Diaz-Tapia P."/>
            <person name="Maggs C.A."/>
            <person name="West J.A."/>
            <person name="Verbruggen H."/>
        </authorList>
    </citation>
    <scope>NUCLEOTIDE SEQUENCE</scope>
    <source>
        <strain evidence="2">PD899</strain>
    </source>
</reference>
<accession>A0A1Z1MHS6</accession>
<sequence length="246" mass="28459">MFNLFFFNIFDSYAVVIYSLQQYLAQVVLLSHDYNRTISYVIFFSLGFVTIFTPCFFSILPLLFLYINVPKSHDKSLLYCILGLLTSFCLLIFSTHSFSSSFIFRQLPIFSYLVLIILSLDFMKILNFSSFYLNLLSLVNSTPRQTFSISSYFIGFVIGLSSLPCSTPVLLLVNLLLFSYTNMLFVMISVLFYLLGFIISFLIIFNLKFLHPKVFSFSFMWDYFISVSGSILFIISCSSFLKVLFI</sequence>
<proteinExistence type="predicted"/>
<dbReference type="InterPro" id="IPR051790">
    <property type="entry name" value="Cytochrome_c-biogenesis_DsbD"/>
</dbReference>
<keyword evidence="1" id="KW-0472">Membrane</keyword>
<name>A0A1Z1MHS6_9FLOR</name>
<geneLocation type="chloroplast" evidence="2"/>
<feature type="transmembrane region" description="Helical" evidence="1">
    <location>
        <begin position="110"/>
        <end position="132"/>
    </location>
</feature>
<feature type="transmembrane region" description="Helical" evidence="1">
    <location>
        <begin position="76"/>
        <end position="98"/>
    </location>
</feature>
<dbReference type="GeneID" id="33358508"/>
<feature type="transmembrane region" description="Helical" evidence="1">
    <location>
        <begin position="38"/>
        <end position="64"/>
    </location>
</feature>
<feature type="transmembrane region" description="Helical" evidence="1">
    <location>
        <begin position="184"/>
        <end position="204"/>
    </location>
</feature>
<protein>
    <submittedName>
        <fullName evidence="2">Thiol:disulfide interchange protein</fullName>
    </submittedName>
</protein>
<keyword evidence="2" id="KW-0150">Chloroplast</keyword>
<evidence type="ECO:0000256" key="1">
    <source>
        <dbReference type="SAM" id="Phobius"/>
    </source>
</evidence>
<dbReference type="RefSeq" id="YP_009396330.1">
    <property type="nucleotide sequence ID" value="NC_035282.1"/>
</dbReference>